<evidence type="ECO:0000313" key="2">
    <source>
        <dbReference type="Proteomes" id="UP001162164"/>
    </source>
</evidence>
<evidence type="ECO:0000313" key="1">
    <source>
        <dbReference type="EMBL" id="KAJ8977188.1"/>
    </source>
</evidence>
<organism evidence="1 2">
    <name type="scientific">Molorchus minor</name>
    <dbReference type="NCBI Taxonomy" id="1323400"/>
    <lineage>
        <taxon>Eukaryota</taxon>
        <taxon>Metazoa</taxon>
        <taxon>Ecdysozoa</taxon>
        <taxon>Arthropoda</taxon>
        <taxon>Hexapoda</taxon>
        <taxon>Insecta</taxon>
        <taxon>Pterygota</taxon>
        <taxon>Neoptera</taxon>
        <taxon>Endopterygota</taxon>
        <taxon>Coleoptera</taxon>
        <taxon>Polyphaga</taxon>
        <taxon>Cucujiformia</taxon>
        <taxon>Chrysomeloidea</taxon>
        <taxon>Cerambycidae</taxon>
        <taxon>Lamiinae</taxon>
        <taxon>Monochamini</taxon>
        <taxon>Molorchus</taxon>
    </lineage>
</organism>
<gene>
    <name evidence="1" type="ORF">NQ317_018071</name>
</gene>
<accession>A0ABQ9JGP7</accession>
<comment type="caution">
    <text evidence="1">The sequence shown here is derived from an EMBL/GenBank/DDBJ whole genome shotgun (WGS) entry which is preliminary data.</text>
</comment>
<dbReference type="Proteomes" id="UP001162164">
    <property type="component" value="Unassembled WGS sequence"/>
</dbReference>
<name>A0ABQ9JGP7_9CUCU</name>
<protein>
    <submittedName>
        <fullName evidence="1">Uncharacterized protein</fullName>
    </submittedName>
</protein>
<reference evidence="1" key="1">
    <citation type="journal article" date="2023" name="Insect Mol. Biol.">
        <title>Genome sequencing provides insights into the evolution of gene families encoding plant cell wall-degrading enzymes in longhorned beetles.</title>
        <authorList>
            <person name="Shin N.R."/>
            <person name="Okamura Y."/>
            <person name="Kirsch R."/>
            <person name="Pauchet Y."/>
        </authorList>
    </citation>
    <scope>NUCLEOTIDE SEQUENCE</scope>
    <source>
        <strain evidence="1">MMC_N1</strain>
    </source>
</reference>
<sequence>MSHFTAHRQSANKSIGEQAGNQLSLTVNDKVYSFLVGEDSKCSTEVDNMIGALNNAIRNIFPTVPLQHIIRKIEVIPNTRLQQLRDLEAIASSRRK</sequence>
<proteinExistence type="predicted"/>
<dbReference type="EMBL" id="JAPWTJ010000578">
    <property type="protein sequence ID" value="KAJ8977188.1"/>
    <property type="molecule type" value="Genomic_DNA"/>
</dbReference>
<keyword evidence="2" id="KW-1185">Reference proteome</keyword>